<protein>
    <submittedName>
        <fullName evidence="2">Uncharacterized protein</fullName>
    </submittedName>
</protein>
<evidence type="ECO:0000256" key="1">
    <source>
        <dbReference type="SAM" id="Phobius"/>
    </source>
</evidence>
<evidence type="ECO:0000313" key="2">
    <source>
        <dbReference type="EMBL" id="KEO92404.1"/>
    </source>
</evidence>
<organism evidence="2 3">
    <name type="scientific">Erythrobacter litoralis</name>
    <dbReference type="NCBI Taxonomy" id="39960"/>
    <lineage>
        <taxon>Bacteria</taxon>
        <taxon>Pseudomonadati</taxon>
        <taxon>Pseudomonadota</taxon>
        <taxon>Alphaproteobacteria</taxon>
        <taxon>Sphingomonadales</taxon>
        <taxon>Erythrobacteraceae</taxon>
        <taxon>Erythrobacter/Porphyrobacter group</taxon>
        <taxon>Erythrobacter</taxon>
    </lineage>
</organism>
<feature type="transmembrane region" description="Helical" evidence="1">
    <location>
        <begin position="41"/>
        <end position="59"/>
    </location>
</feature>
<dbReference type="EMBL" id="JMIX01000009">
    <property type="protein sequence ID" value="KEO92404.1"/>
    <property type="molecule type" value="Genomic_DNA"/>
</dbReference>
<dbReference type="AlphaFoldDB" id="A0A074MG01"/>
<accession>A0A074MG01</accession>
<dbReference type="Proteomes" id="UP000027866">
    <property type="component" value="Unassembled WGS sequence"/>
</dbReference>
<proteinExistence type="predicted"/>
<name>A0A074MG01_9SPHN</name>
<keyword evidence="1" id="KW-0472">Membrane</keyword>
<reference evidence="2 3" key="1">
    <citation type="submission" date="2014-04" db="EMBL/GenBank/DDBJ databases">
        <title>A comprehensive comparison of genomes of Erythrobacter spp. Strains.</title>
        <authorList>
            <person name="Zheng Q."/>
        </authorList>
    </citation>
    <scope>NUCLEOTIDE SEQUENCE [LARGE SCALE GENOMIC DNA]</scope>
    <source>
        <strain evidence="2 3">DSM 8509</strain>
    </source>
</reference>
<keyword evidence="1" id="KW-0812">Transmembrane</keyword>
<gene>
    <name evidence="2" type="ORF">EH32_14180</name>
</gene>
<evidence type="ECO:0000313" key="3">
    <source>
        <dbReference type="Proteomes" id="UP000027866"/>
    </source>
</evidence>
<keyword evidence="3" id="KW-1185">Reference proteome</keyword>
<keyword evidence="1" id="KW-1133">Transmembrane helix</keyword>
<sequence>MVLAVQVLGAALAFSGAFWALQGLGIVMWPPGSFMLAQREWALYGGIAAVIGALLIWAGSRIGRR</sequence>
<comment type="caution">
    <text evidence="2">The sequence shown here is derived from an EMBL/GenBank/DDBJ whole genome shotgun (WGS) entry which is preliminary data.</text>
</comment>